<evidence type="ECO:0000256" key="1">
    <source>
        <dbReference type="ARBA" id="ARBA00023015"/>
    </source>
</evidence>
<gene>
    <name evidence="5" type="ORF">EV379_3163</name>
</gene>
<dbReference type="InterPro" id="IPR028082">
    <property type="entry name" value="Peripla_BP_I"/>
</dbReference>
<dbReference type="Proteomes" id="UP000291483">
    <property type="component" value="Unassembled WGS sequence"/>
</dbReference>
<dbReference type="RefSeq" id="WP_207226281.1">
    <property type="nucleotide sequence ID" value="NZ_SHLC01000001.1"/>
</dbReference>
<sequence>MAAARATMKDVARASGVSPATVSFVLNDTPDQTIAPATRERVRRAAAELGYLPHGVARALREGSSRIVVLKAARLPHGGTSLAGFIDGLDEELERLGFTLLVRYGERPGDSEQLATAIAPRAVLDLDSYYFGAAAEGADGGWVNGLAAHTAVQIGYLIERGHERIGMAVTANERIAHLAGLRRGYAERTAMNAGLPAVQSFVLPGTAEGDRAALAEFTARNPAITAVAGTDDESALRVLSAAQRLGIAVPRALAVIGFDDSAAGELFSPALTTVRIDTAAFGRRAARTVLGLDPGSELPGPASVIRRESA</sequence>
<keyword evidence="1" id="KW-0805">Transcription regulation</keyword>
<dbReference type="PROSITE" id="PS50932">
    <property type="entry name" value="HTH_LACI_2"/>
    <property type="match status" value="1"/>
</dbReference>
<protein>
    <submittedName>
        <fullName evidence="5">LacI family transcriptional regulator</fullName>
    </submittedName>
</protein>
<dbReference type="CDD" id="cd01392">
    <property type="entry name" value="HTH_LacI"/>
    <property type="match status" value="1"/>
</dbReference>
<proteinExistence type="predicted"/>
<dbReference type="EMBL" id="SHLC01000001">
    <property type="protein sequence ID" value="RZU66794.1"/>
    <property type="molecule type" value="Genomic_DNA"/>
</dbReference>
<dbReference type="CDD" id="cd06267">
    <property type="entry name" value="PBP1_LacI_sugar_binding-like"/>
    <property type="match status" value="1"/>
</dbReference>
<organism evidence="5 6">
    <name type="scientific">Microterricola gilva</name>
    <dbReference type="NCBI Taxonomy" id="393267"/>
    <lineage>
        <taxon>Bacteria</taxon>
        <taxon>Bacillati</taxon>
        <taxon>Actinomycetota</taxon>
        <taxon>Actinomycetes</taxon>
        <taxon>Micrococcales</taxon>
        <taxon>Microbacteriaceae</taxon>
        <taxon>Microterricola</taxon>
    </lineage>
</organism>
<dbReference type="SUPFAM" id="SSF53822">
    <property type="entry name" value="Periplasmic binding protein-like I"/>
    <property type="match status" value="1"/>
</dbReference>
<evidence type="ECO:0000313" key="5">
    <source>
        <dbReference type="EMBL" id="RZU66794.1"/>
    </source>
</evidence>
<name>A0A4Q8AQ40_9MICO</name>
<dbReference type="Gene3D" id="1.10.260.40">
    <property type="entry name" value="lambda repressor-like DNA-binding domains"/>
    <property type="match status" value="1"/>
</dbReference>
<dbReference type="Gene3D" id="3.40.50.2300">
    <property type="match status" value="2"/>
</dbReference>
<reference evidence="5 6" key="1">
    <citation type="submission" date="2019-02" db="EMBL/GenBank/DDBJ databases">
        <title>Sequencing the genomes of 1000 actinobacteria strains.</title>
        <authorList>
            <person name="Klenk H.-P."/>
        </authorList>
    </citation>
    <scope>NUCLEOTIDE SEQUENCE [LARGE SCALE GENOMIC DNA]</scope>
    <source>
        <strain evidence="5 6">DSM 18319</strain>
    </source>
</reference>
<accession>A0A4Q8AQ40</accession>
<dbReference type="InterPro" id="IPR010982">
    <property type="entry name" value="Lambda_DNA-bd_dom_sf"/>
</dbReference>
<dbReference type="GO" id="GO:0000976">
    <property type="term" value="F:transcription cis-regulatory region binding"/>
    <property type="evidence" value="ECO:0007669"/>
    <property type="project" value="TreeGrafter"/>
</dbReference>
<keyword evidence="2" id="KW-0238">DNA-binding</keyword>
<dbReference type="SUPFAM" id="SSF47413">
    <property type="entry name" value="lambda repressor-like DNA-binding domains"/>
    <property type="match status" value="1"/>
</dbReference>
<dbReference type="PANTHER" id="PTHR30146">
    <property type="entry name" value="LACI-RELATED TRANSCRIPTIONAL REPRESSOR"/>
    <property type="match status" value="1"/>
</dbReference>
<comment type="caution">
    <text evidence="5">The sequence shown here is derived from an EMBL/GenBank/DDBJ whole genome shotgun (WGS) entry which is preliminary data.</text>
</comment>
<dbReference type="Pfam" id="PF13377">
    <property type="entry name" value="Peripla_BP_3"/>
    <property type="match status" value="1"/>
</dbReference>
<dbReference type="SMART" id="SM00354">
    <property type="entry name" value="HTH_LACI"/>
    <property type="match status" value="1"/>
</dbReference>
<evidence type="ECO:0000313" key="6">
    <source>
        <dbReference type="Proteomes" id="UP000291483"/>
    </source>
</evidence>
<feature type="domain" description="HTH lacI-type" evidence="4">
    <location>
        <begin position="6"/>
        <end position="62"/>
    </location>
</feature>
<dbReference type="InterPro" id="IPR000843">
    <property type="entry name" value="HTH_LacI"/>
</dbReference>
<dbReference type="InterPro" id="IPR046335">
    <property type="entry name" value="LacI/GalR-like_sensor"/>
</dbReference>
<keyword evidence="3" id="KW-0804">Transcription</keyword>
<keyword evidence="6" id="KW-1185">Reference proteome</keyword>
<dbReference type="AlphaFoldDB" id="A0A4Q8AQ40"/>
<dbReference type="PANTHER" id="PTHR30146:SF109">
    <property type="entry name" value="HTH-TYPE TRANSCRIPTIONAL REGULATOR GALS"/>
    <property type="match status" value="1"/>
</dbReference>
<dbReference type="GO" id="GO:0003700">
    <property type="term" value="F:DNA-binding transcription factor activity"/>
    <property type="evidence" value="ECO:0007669"/>
    <property type="project" value="TreeGrafter"/>
</dbReference>
<evidence type="ECO:0000259" key="4">
    <source>
        <dbReference type="PROSITE" id="PS50932"/>
    </source>
</evidence>
<dbReference type="Pfam" id="PF00356">
    <property type="entry name" value="LacI"/>
    <property type="match status" value="1"/>
</dbReference>
<dbReference type="PROSITE" id="PS00356">
    <property type="entry name" value="HTH_LACI_1"/>
    <property type="match status" value="1"/>
</dbReference>
<evidence type="ECO:0000256" key="3">
    <source>
        <dbReference type="ARBA" id="ARBA00023163"/>
    </source>
</evidence>
<evidence type="ECO:0000256" key="2">
    <source>
        <dbReference type="ARBA" id="ARBA00023125"/>
    </source>
</evidence>